<dbReference type="Pfam" id="PF00144">
    <property type="entry name" value="Beta-lactamase"/>
    <property type="match status" value="1"/>
</dbReference>
<evidence type="ECO:0000313" key="4">
    <source>
        <dbReference type="EMBL" id="QXT62808.1"/>
    </source>
</evidence>
<dbReference type="InterPro" id="IPR050491">
    <property type="entry name" value="AmpC-like"/>
</dbReference>
<gene>
    <name evidence="4" type="ORF">KDB89_13935</name>
</gene>
<proteinExistence type="predicted"/>
<dbReference type="Proteomes" id="UP000824504">
    <property type="component" value="Chromosome"/>
</dbReference>
<accession>A0ABX8SKX7</accession>
<evidence type="ECO:0000256" key="1">
    <source>
        <dbReference type="ARBA" id="ARBA00004370"/>
    </source>
</evidence>
<reference evidence="4 5" key="1">
    <citation type="submission" date="2021-07" db="EMBL/GenBank/DDBJ databases">
        <title>complete genome sequencing of Tessaracoccus sp.J1M15.</title>
        <authorList>
            <person name="Bae J.-W."/>
            <person name="Kim D.-y."/>
        </authorList>
    </citation>
    <scope>NUCLEOTIDE SEQUENCE [LARGE SCALE GENOMIC DNA]</scope>
    <source>
        <strain evidence="4 5">J1M15</strain>
    </source>
</reference>
<evidence type="ECO:0000256" key="2">
    <source>
        <dbReference type="ARBA" id="ARBA00023136"/>
    </source>
</evidence>
<feature type="domain" description="Beta-lactamase-related" evidence="3">
    <location>
        <begin position="21"/>
        <end position="298"/>
    </location>
</feature>
<dbReference type="RefSeq" id="WP_219082039.1">
    <property type="nucleotide sequence ID" value="NZ_CP079216.1"/>
</dbReference>
<dbReference type="EMBL" id="CP079216">
    <property type="protein sequence ID" value="QXT62808.1"/>
    <property type="molecule type" value="Genomic_DNA"/>
</dbReference>
<evidence type="ECO:0000259" key="3">
    <source>
        <dbReference type="Pfam" id="PF00144"/>
    </source>
</evidence>
<name>A0ABX8SKX7_9ACTN</name>
<dbReference type="PANTHER" id="PTHR46825:SF11">
    <property type="entry name" value="PENICILLIN-BINDING PROTEIN 4"/>
    <property type="match status" value="1"/>
</dbReference>
<comment type="subcellular location">
    <subcellularLocation>
        <location evidence="1">Membrane</location>
    </subcellularLocation>
</comment>
<sequence length="336" mass="35319">MTAQQAAVDAAITDSLAEPSAGVTRVDVGDETTLETAWGLADRRHGIAMTPTHRVAIASGGKGFTALAVMSLVVDGTLTLDTTARSILADDLPLIDDRVTVRHLLAHRSGIGEYLDDDADLSEYLLPGPMSGYVSPEDYLGVLDGHESIFEPDSRFSYCNGGFVVLAILAQRASGIDFHELVRDRVIRPAGLTTTDYLRSDQLPGDAAVGYVQVHGAWRTNVFHLPVIGGGDGGIYTTAADLHRFWRALLAGRIVPADAVTQMTSMVTSADESGEGVGYGLGFWVPGPGRVRLVGMDAGSSFASEHDVATGTTTSVLATTGMGAWGVCEALGIDNL</sequence>
<evidence type="ECO:0000313" key="5">
    <source>
        <dbReference type="Proteomes" id="UP000824504"/>
    </source>
</evidence>
<dbReference type="PANTHER" id="PTHR46825">
    <property type="entry name" value="D-ALANYL-D-ALANINE-CARBOXYPEPTIDASE/ENDOPEPTIDASE AMPH"/>
    <property type="match status" value="1"/>
</dbReference>
<protein>
    <submittedName>
        <fullName evidence="4">Beta-lactamase family protein</fullName>
    </submittedName>
</protein>
<keyword evidence="2" id="KW-0472">Membrane</keyword>
<keyword evidence="5" id="KW-1185">Reference proteome</keyword>
<organism evidence="4 5">
    <name type="scientific">Tessaracoccus palaemonis</name>
    <dbReference type="NCBI Taxonomy" id="2829499"/>
    <lineage>
        <taxon>Bacteria</taxon>
        <taxon>Bacillati</taxon>
        <taxon>Actinomycetota</taxon>
        <taxon>Actinomycetes</taxon>
        <taxon>Propionibacteriales</taxon>
        <taxon>Propionibacteriaceae</taxon>
        <taxon>Tessaracoccus</taxon>
    </lineage>
</organism>
<dbReference type="InterPro" id="IPR001466">
    <property type="entry name" value="Beta-lactam-related"/>
</dbReference>